<protein>
    <recommendedName>
        <fullName evidence="2">histidine kinase</fullName>
        <ecNumber evidence="2">2.7.13.3</ecNumber>
    </recommendedName>
</protein>
<dbReference type="RefSeq" id="WP_089407777.1">
    <property type="nucleotide sequence ID" value="NZ_FZOU01000002.1"/>
</dbReference>
<organism evidence="10 11">
    <name type="scientific">Granulicella rosea</name>
    <dbReference type="NCBI Taxonomy" id="474952"/>
    <lineage>
        <taxon>Bacteria</taxon>
        <taxon>Pseudomonadati</taxon>
        <taxon>Acidobacteriota</taxon>
        <taxon>Terriglobia</taxon>
        <taxon>Terriglobales</taxon>
        <taxon>Acidobacteriaceae</taxon>
        <taxon>Granulicella</taxon>
    </lineage>
</organism>
<reference evidence="10 11" key="1">
    <citation type="submission" date="2017-06" db="EMBL/GenBank/DDBJ databases">
        <authorList>
            <person name="Kim H.J."/>
            <person name="Triplett B.A."/>
        </authorList>
    </citation>
    <scope>NUCLEOTIDE SEQUENCE [LARGE SCALE GENOMIC DNA]</scope>
    <source>
        <strain evidence="10 11">DSM 18704</strain>
    </source>
</reference>
<dbReference type="InterPro" id="IPR036890">
    <property type="entry name" value="HATPase_C_sf"/>
</dbReference>
<evidence type="ECO:0000313" key="10">
    <source>
        <dbReference type="EMBL" id="SNS77545.1"/>
    </source>
</evidence>
<gene>
    <name evidence="10" type="ORF">SAMN05421770_102273</name>
</gene>
<evidence type="ECO:0000256" key="2">
    <source>
        <dbReference type="ARBA" id="ARBA00012438"/>
    </source>
</evidence>
<dbReference type="CDD" id="cd00075">
    <property type="entry name" value="HATPase"/>
    <property type="match status" value="1"/>
</dbReference>
<dbReference type="AlphaFoldDB" id="A0A239H8S6"/>
<feature type="domain" description="Histidine kinase" evidence="9">
    <location>
        <begin position="139"/>
        <end position="353"/>
    </location>
</feature>
<dbReference type="CDD" id="cd00082">
    <property type="entry name" value="HisKA"/>
    <property type="match status" value="1"/>
</dbReference>
<keyword evidence="3" id="KW-0597">Phosphoprotein</keyword>
<dbReference type="InterPro" id="IPR000014">
    <property type="entry name" value="PAS"/>
</dbReference>
<dbReference type="SUPFAM" id="SSF55785">
    <property type="entry name" value="PYP-like sensor domain (PAS domain)"/>
    <property type="match status" value="1"/>
</dbReference>
<evidence type="ECO:0000256" key="4">
    <source>
        <dbReference type="ARBA" id="ARBA00022679"/>
    </source>
</evidence>
<sequence>MIDVFQDKVLLQEILTAITDAIMVINRDWITVYMNAPALEITNPIGYSPIGREFWTCFPDAVYPGSPYLAAYYKAMDEGVPGDIEAYYPPPLDLWFHVQVRPTAMGIILFTRNTTLQKRMTASLVSNEKLAALGRLSAVIAHEINNPLETAQNALYLALGSEDTAEANSYVEMARTELDRITAITRQTLRVNKKSNKPTRVGSDDLLRGLILIYEDKASRHRVRIQPDLGESIHFVCYEGEIRQVLNNLVGNAIDAMPDGGKLAIRVRKATLWHTGRPGIRITVSDNGVGMSADTLTRLFSAFFTTKGIDGTGLGLWISKQIVEKHGGLLLLRSSQRAAQRGTTFSLLLPIDGDLGDHSDTGPEAE</sequence>
<dbReference type="InterPro" id="IPR003594">
    <property type="entry name" value="HATPase_dom"/>
</dbReference>
<dbReference type="InterPro" id="IPR004358">
    <property type="entry name" value="Sig_transdc_His_kin-like_C"/>
</dbReference>
<comment type="catalytic activity">
    <reaction evidence="1">
        <text>ATP + protein L-histidine = ADP + protein N-phospho-L-histidine.</text>
        <dbReference type="EC" id="2.7.13.3"/>
    </reaction>
</comment>
<dbReference type="GO" id="GO:0005524">
    <property type="term" value="F:ATP binding"/>
    <property type="evidence" value="ECO:0007669"/>
    <property type="project" value="UniProtKB-KW"/>
</dbReference>
<dbReference type="GO" id="GO:0000155">
    <property type="term" value="F:phosphorelay sensor kinase activity"/>
    <property type="evidence" value="ECO:0007669"/>
    <property type="project" value="InterPro"/>
</dbReference>
<evidence type="ECO:0000256" key="7">
    <source>
        <dbReference type="ARBA" id="ARBA00022840"/>
    </source>
</evidence>
<dbReference type="PRINTS" id="PR00344">
    <property type="entry name" value="BCTRLSENSOR"/>
</dbReference>
<dbReference type="Proteomes" id="UP000198356">
    <property type="component" value="Unassembled WGS sequence"/>
</dbReference>
<keyword evidence="5" id="KW-0547">Nucleotide-binding</keyword>
<dbReference type="Gene3D" id="3.30.565.10">
    <property type="entry name" value="Histidine kinase-like ATPase, C-terminal domain"/>
    <property type="match status" value="1"/>
</dbReference>
<evidence type="ECO:0000256" key="5">
    <source>
        <dbReference type="ARBA" id="ARBA00022741"/>
    </source>
</evidence>
<keyword evidence="8" id="KW-0902">Two-component regulatory system</keyword>
<keyword evidence="6 10" id="KW-0418">Kinase</keyword>
<dbReference type="Pfam" id="PF02518">
    <property type="entry name" value="HATPase_c"/>
    <property type="match status" value="1"/>
</dbReference>
<keyword evidence="4" id="KW-0808">Transferase</keyword>
<proteinExistence type="predicted"/>
<dbReference type="SUPFAM" id="SSF47384">
    <property type="entry name" value="Homodimeric domain of signal transducing histidine kinase"/>
    <property type="match status" value="1"/>
</dbReference>
<dbReference type="Gene3D" id="3.30.450.20">
    <property type="entry name" value="PAS domain"/>
    <property type="match status" value="1"/>
</dbReference>
<evidence type="ECO:0000256" key="3">
    <source>
        <dbReference type="ARBA" id="ARBA00022553"/>
    </source>
</evidence>
<dbReference type="InterPro" id="IPR036097">
    <property type="entry name" value="HisK_dim/P_sf"/>
</dbReference>
<dbReference type="InterPro" id="IPR035965">
    <property type="entry name" value="PAS-like_dom_sf"/>
</dbReference>
<accession>A0A239H8S6</accession>
<evidence type="ECO:0000259" key="9">
    <source>
        <dbReference type="PROSITE" id="PS50109"/>
    </source>
</evidence>
<evidence type="ECO:0000313" key="11">
    <source>
        <dbReference type="Proteomes" id="UP000198356"/>
    </source>
</evidence>
<keyword evidence="11" id="KW-1185">Reference proteome</keyword>
<evidence type="ECO:0000256" key="6">
    <source>
        <dbReference type="ARBA" id="ARBA00022777"/>
    </source>
</evidence>
<dbReference type="InterPro" id="IPR005467">
    <property type="entry name" value="His_kinase_dom"/>
</dbReference>
<dbReference type="SUPFAM" id="SSF55874">
    <property type="entry name" value="ATPase domain of HSP90 chaperone/DNA topoisomerase II/histidine kinase"/>
    <property type="match status" value="1"/>
</dbReference>
<dbReference type="EC" id="2.7.13.3" evidence="2"/>
<dbReference type="EMBL" id="FZOU01000002">
    <property type="protein sequence ID" value="SNS77545.1"/>
    <property type="molecule type" value="Genomic_DNA"/>
</dbReference>
<dbReference type="CDD" id="cd00130">
    <property type="entry name" value="PAS"/>
    <property type="match status" value="1"/>
</dbReference>
<dbReference type="SMART" id="SM00388">
    <property type="entry name" value="HisKA"/>
    <property type="match status" value="1"/>
</dbReference>
<dbReference type="OrthoDB" id="9815750at2"/>
<evidence type="ECO:0000256" key="8">
    <source>
        <dbReference type="ARBA" id="ARBA00023012"/>
    </source>
</evidence>
<name>A0A239H8S6_9BACT</name>
<dbReference type="PANTHER" id="PTHR43065:SF10">
    <property type="entry name" value="PEROXIDE STRESS-ACTIVATED HISTIDINE KINASE MAK3"/>
    <property type="match status" value="1"/>
</dbReference>
<dbReference type="PANTHER" id="PTHR43065">
    <property type="entry name" value="SENSOR HISTIDINE KINASE"/>
    <property type="match status" value="1"/>
</dbReference>
<keyword evidence="7" id="KW-0067">ATP-binding</keyword>
<dbReference type="PROSITE" id="PS50109">
    <property type="entry name" value="HIS_KIN"/>
    <property type="match status" value="1"/>
</dbReference>
<dbReference type="InterPro" id="IPR003661">
    <property type="entry name" value="HisK_dim/P_dom"/>
</dbReference>
<dbReference type="Gene3D" id="1.10.287.130">
    <property type="match status" value="1"/>
</dbReference>
<dbReference type="Pfam" id="PF00512">
    <property type="entry name" value="HisKA"/>
    <property type="match status" value="1"/>
</dbReference>
<dbReference type="SMART" id="SM00387">
    <property type="entry name" value="HATPase_c"/>
    <property type="match status" value="1"/>
</dbReference>
<evidence type="ECO:0000256" key="1">
    <source>
        <dbReference type="ARBA" id="ARBA00000085"/>
    </source>
</evidence>